<feature type="region of interest" description="Disordered" evidence="7">
    <location>
        <begin position="222"/>
        <end position="259"/>
    </location>
</feature>
<evidence type="ECO:0000256" key="6">
    <source>
        <dbReference type="ARBA" id="ARBA00023242"/>
    </source>
</evidence>
<feature type="compositionally biased region" description="Basic and acidic residues" evidence="7">
    <location>
        <begin position="234"/>
        <end position="244"/>
    </location>
</feature>
<dbReference type="GO" id="GO:0000981">
    <property type="term" value="F:DNA-binding transcription factor activity, RNA polymerase II-specific"/>
    <property type="evidence" value="ECO:0007669"/>
    <property type="project" value="InterPro"/>
</dbReference>
<dbReference type="EMBL" id="KV454430">
    <property type="protein sequence ID" value="ODQ80196.1"/>
    <property type="molecule type" value="Genomic_DNA"/>
</dbReference>
<feature type="region of interest" description="Disordered" evidence="7">
    <location>
        <begin position="451"/>
        <end position="485"/>
    </location>
</feature>
<dbReference type="InterPro" id="IPR001138">
    <property type="entry name" value="Zn2Cys6_DnaBD"/>
</dbReference>
<keyword evidence="2" id="KW-0862">Zinc</keyword>
<proteinExistence type="predicted"/>
<dbReference type="CDD" id="cd00067">
    <property type="entry name" value="GAL4"/>
    <property type="match status" value="1"/>
</dbReference>
<gene>
    <name evidence="9" type="ORF">BABINDRAFT_161171</name>
</gene>
<feature type="compositionally biased region" description="Low complexity" evidence="7">
    <location>
        <begin position="246"/>
        <end position="259"/>
    </location>
</feature>
<dbReference type="GO" id="GO:0008270">
    <property type="term" value="F:zinc ion binding"/>
    <property type="evidence" value="ECO:0007669"/>
    <property type="project" value="InterPro"/>
</dbReference>
<keyword evidence="6" id="KW-0539">Nucleus</keyword>
<dbReference type="PROSITE" id="PS00463">
    <property type="entry name" value="ZN2_CY6_FUNGAL_1"/>
    <property type="match status" value="1"/>
</dbReference>
<feature type="compositionally biased region" description="Basic residues" evidence="7">
    <location>
        <begin position="369"/>
        <end position="379"/>
    </location>
</feature>
<dbReference type="RefSeq" id="XP_018985524.1">
    <property type="nucleotide sequence ID" value="XM_019128683.1"/>
</dbReference>
<evidence type="ECO:0000256" key="7">
    <source>
        <dbReference type="SAM" id="MobiDB-lite"/>
    </source>
</evidence>
<dbReference type="Proteomes" id="UP000094336">
    <property type="component" value="Unassembled WGS sequence"/>
</dbReference>
<evidence type="ECO:0000256" key="4">
    <source>
        <dbReference type="ARBA" id="ARBA00023125"/>
    </source>
</evidence>
<dbReference type="AlphaFoldDB" id="A0A1E3QR55"/>
<keyword evidence="1" id="KW-0479">Metal-binding</keyword>
<reference evidence="10" key="1">
    <citation type="submission" date="2016-05" db="EMBL/GenBank/DDBJ databases">
        <title>Comparative genomics of biotechnologically important yeasts.</title>
        <authorList>
            <consortium name="DOE Joint Genome Institute"/>
            <person name="Riley R."/>
            <person name="Haridas S."/>
            <person name="Wolfe K.H."/>
            <person name="Lopes M.R."/>
            <person name="Hittinger C.T."/>
            <person name="Goker M."/>
            <person name="Salamov A."/>
            <person name="Wisecaver J."/>
            <person name="Long T.M."/>
            <person name="Aerts A.L."/>
            <person name="Barry K."/>
            <person name="Choi C."/>
            <person name="Clum A."/>
            <person name="Coughlan A.Y."/>
            <person name="Deshpande S."/>
            <person name="Douglass A.P."/>
            <person name="Hanson S.J."/>
            <person name="Klenk H.-P."/>
            <person name="Labutti K."/>
            <person name="Lapidus A."/>
            <person name="Lindquist E."/>
            <person name="Lipzen A."/>
            <person name="Meier-Kolthoff J.P."/>
            <person name="Ohm R.A."/>
            <person name="Otillar R.P."/>
            <person name="Pangilinan J."/>
            <person name="Peng Y."/>
            <person name="Rokas A."/>
            <person name="Rosa C.A."/>
            <person name="Scheuner C."/>
            <person name="Sibirny A.A."/>
            <person name="Slot J.C."/>
            <person name="Stielow J.B."/>
            <person name="Sun H."/>
            <person name="Kurtzman C.P."/>
            <person name="Blackwell M."/>
            <person name="Grigoriev I.V."/>
            <person name="Jeffries T.W."/>
        </authorList>
    </citation>
    <scope>NUCLEOTIDE SEQUENCE [LARGE SCALE GENOMIC DNA]</scope>
    <source>
        <strain evidence="10">NRRL Y-12698</strain>
    </source>
</reference>
<feature type="compositionally biased region" description="Basic residues" evidence="7">
    <location>
        <begin position="463"/>
        <end position="474"/>
    </location>
</feature>
<evidence type="ECO:0000313" key="9">
    <source>
        <dbReference type="EMBL" id="ODQ80196.1"/>
    </source>
</evidence>
<accession>A0A1E3QR55</accession>
<keyword evidence="10" id="KW-1185">Reference proteome</keyword>
<dbReference type="GeneID" id="30146536"/>
<dbReference type="InterPro" id="IPR052360">
    <property type="entry name" value="Transcr_Regulatory_Proteins"/>
</dbReference>
<dbReference type="STRING" id="984486.A0A1E3QR55"/>
<name>A0A1E3QR55_9ASCO</name>
<evidence type="ECO:0000313" key="10">
    <source>
        <dbReference type="Proteomes" id="UP000094336"/>
    </source>
</evidence>
<keyword evidence="4" id="KW-0238">DNA-binding</keyword>
<dbReference type="Pfam" id="PF00172">
    <property type="entry name" value="Zn_clus"/>
    <property type="match status" value="1"/>
</dbReference>
<dbReference type="PANTHER" id="PTHR36206:SF4">
    <property type="entry name" value="HYPOTHETICAL CONSERVED PROTEIN (EUROFUNG)-RELATED"/>
    <property type="match status" value="1"/>
</dbReference>
<dbReference type="PANTHER" id="PTHR36206">
    <property type="entry name" value="ASPERCRYPTIN BIOSYNTHESIS CLUSTER-SPECIFIC TRANSCRIPTION REGULATOR ATNN-RELATED"/>
    <property type="match status" value="1"/>
</dbReference>
<sequence>MPYSLQAPQLLEMSGENYESRSPSREGLYCQLLIDKIPEHSSAFDYYIDPSMISKPTLNPPPTSLASDNGLTCESNHFTTNSSTLFFDNSFTALNTSMSSGPKPNIQRDTTYVLEDQNPLKHNVRMNDLANLSSPILRSGMKTDLEQNYAYSAPRDEIEYADVLINTENELYPRLSQLDDFYNSKTLSQCFQDPNGDRPFSSNFINEHLWLFRRPSRAIAHRERMPSRLQGRNLSERKDTREWSGTDLTPSQSSSLSQPSLQILDQRSWGVLDVKTDTIKPTEALINQFQVPVCPFPTSNTSDISFQKSDNGYGVSKSFEPPLDNETGVRSRDMYIPQNPSSRENNRHSKMSQVTEEPVFPETSDNIKPVKRKRGRPPKVKREAAPPVAVICPSLEGLAYVAHEKFNEYLKSEKEAVDGSNYKTRTRGTRNGAIEATLKMASNEYVHSYLSYSSTSETETPKPKRAKKRERVTRKPSSEASSHSCSFVSLGSHKKRTIGPRSKTGCYTCRVRHKACPEERPECSQCARLGLTCDYSDLRPDYMSNTLLHEIKLREIKDVTRQQKKSLGKKKKREVSLV</sequence>
<dbReference type="GO" id="GO:0003677">
    <property type="term" value="F:DNA binding"/>
    <property type="evidence" value="ECO:0007669"/>
    <property type="project" value="UniProtKB-KW"/>
</dbReference>
<evidence type="ECO:0000256" key="5">
    <source>
        <dbReference type="ARBA" id="ARBA00023163"/>
    </source>
</evidence>
<dbReference type="InterPro" id="IPR036864">
    <property type="entry name" value="Zn2-C6_fun-type_DNA-bd_sf"/>
</dbReference>
<keyword evidence="5" id="KW-0804">Transcription</keyword>
<dbReference type="SMART" id="SM00066">
    <property type="entry name" value="GAL4"/>
    <property type="match status" value="1"/>
</dbReference>
<evidence type="ECO:0000256" key="3">
    <source>
        <dbReference type="ARBA" id="ARBA00023015"/>
    </source>
</evidence>
<feature type="region of interest" description="Disordered" evidence="7">
    <location>
        <begin position="312"/>
        <end position="381"/>
    </location>
</feature>
<keyword evidence="3" id="KW-0805">Transcription regulation</keyword>
<organism evidence="9 10">
    <name type="scientific">Babjeviella inositovora NRRL Y-12698</name>
    <dbReference type="NCBI Taxonomy" id="984486"/>
    <lineage>
        <taxon>Eukaryota</taxon>
        <taxon>Fungi</taxon>
        <taxon>Dikarya</taxon>
        <taxon>Ascomycota</taxon>
        <taxon>Saccharomycotina</taxon>
        <taxon>Pichiomycetes</taxon>
        <taxon>Serinales incertae sedis</taxon>
        <taxon>Babjeviella</taxon>
    </lineage>
</organism>
<feature type="domain" description="Zn(2)-C6 fungal-type" evidence="8">
    <location>
        <begin position="505"/>
        <end position="535"/>
    </location>
</feature>
<evidence type="ECO:0000259" key="8">
    <source>
        <dbReference type="PROSITE" id="PS50048"/>
    </source>
</evidence>
<dbReference type="SUPFAM" id="SSF57701">
    <property type="entry name" value="Zn2/Cys6 DNA-binding domain"/>
    <property type="match status" value="1"/>
</dbReference>
<evidence type="ECO:0000256" key="2">
    <source>
        <dbReference type="ARBA" id="ARBA00022833"/>
    </source>
</evidence>
<protein>
    <recommendedName>
        <fullName evidence="8">Zn(2)-C6 fungal-type domain-containing protein</fullName>
    </recommendedName>
</protein>
<dbReference type="PROSITE" id="PS50048">
    <property type="entry name" value="ZN2_CY6_FUNGAL_2"/>
    <property type="match status" value="1"/>
</dbReference>
<dbReference type="OrthoDB" id="3251668at2759"/>
<dbReference type="Gene3D" id="4.10.240.10">
    <property type="entry name" value="Zn(2)-C6 fungal-type DNA-binding domain"/>
    <property type="match status" value="1"/>
</dbReference>
<evidence type="ECO:0000256" key="1">
    <source>
        <dbReference type="ARBA" id="ARBA00022723"/>
    </source>
</evidence>